<reference evidence="1 2" key="1">
    <citation type="journal article" date="2017" name="Curr. Biol.">
        <title>Genome architecture and evolution of a unichromosomal asexual nematode.</title>
        <authorList>
            <person name="Fradin H."/>
            <person name="Zegar C."/>
            <person name="Gutwein M."/>
            <person name="Lucas J."/>
            <person name="Kovtun M."/>
            <person name="Corcoran D."/>
            <person name="Baugh L.R."/>
            <person name="Kiontke K."/>
            <person name="Gunsalus K."/>
            <person name="Fitch D.H."/>
            <person name="Piano F."/>
        </authorList>
    </citation>
    <scope>NUCLEOTIDE SEQUENCE [LARGE SCALE GENOMIC DNA]</scope>
    <source>
        <strain evidence="1">PF1309</strain>
    </source>
</reference>
<name>A0A2A2JSX8_9BILA</name>
<gene>
    <name evidence="1" type="ORF">WR25_26269</name>
</gene>
<dbReference type="AlphaFoldDB" id="A0A2A2JSX8"/>
<protein>
    <submittedName>
        <fullName evidence="1">Uncharacterized protein</fullName>
    </submittedName>
</protein>
<proteinExistence type="predicted"/>
<comment type="caution">
    <text evidence="1">The sequence shown here is derived from an EMBL/GenBank/DDBJ whole genome shotgun (WGS) entry which is preliminary data.</text>
</comment>
<organism evidence="1 2">
    <name type="scientific">Diploscapter pachys</name>
    <dbReference type="NCBI Taxonomy" id="2018661"/>
    <lineage>
        <taxon>Eukaryota</taxon>
        <taxon>Metazoa</taxon>
        <taxon>Ecdysozoa</taxon>
        <taxon>Nematoda</taxon>
        <taxon>Chromadorea</taxon>
        <taxon>Rhabditida</taxon>
        <taxon>Rhabditina</taxon>
        <taxon>Rhabditomorpha</taxon>
        <taxon>Rhabditoidea</taxon>
        <taxon>Rhabditidae</taxon>
        <taxon>Diploscapter</taxon>
    </lineage>
</organism>
<accession>A0A2A2JSX8</accession>
<dbReference type="Proteomes" id="UP000218231">
    <property type="component" value="Unassembled WGS sequence"/>
</dbReference>
<dbReference type="EMBL" id="LIAE01010240">
    <property type="protein sequence ID" value="PAV64783.1"/>
    <property type="molecule type" value="Genomic_DNA"/>
</dbReference>
<keyword evidence="2" id="KW-1185">Reference proteome</keyword>
<sequence>MYCSDWVVLRLHDDTINEPTAKCRDHAHANHQLCYRSFFCFNPSSNQTRAAQMQPLAKKFSRRRTPTRSCRAGQLKPKCNVRASPQITAFLIAVSPDR</sequence>
<evidence type="ECO:0000313" key="2">
    <source>
        <dbReference type="Proteomes" id="UP000218231"/>
    </source>
</evidence>
<evidence type="ECO:0000313" key="1">
    <source>
        <dbReference type="EMBL" id="PAV64783.1"/>
    </source>
</evidence>